<dbReference type="SMART" id="SM00962">
    <property type="entry name" value="SRP54"/>
    <property type="match status" value="1"/>
</dbReference>
<organism evidence="16 17">
    <name type="scientific">Fodinisporobacter ferrooxydans</name>
    <dbReference type="NCBI Taxonomy" id="2901836"/>
    <lineage>
        <taxon>Bacteria</taxon>
        <taxon>Bacillati</taxon>
        <taxon>Bacillota</taxon>
        <taxon>Bacilli</taxon>
        <taxon>Bacillales</taxon>
        <taxon>Alicyclobacillaceae</taxon>
        <taxon>Fodinisporobacter</taxon>
    </lineage>
</organism>
<reference evidence="16" key="1">
    <citation type="submission" date="2021-12" db="EMBL/GenBank/DDBJ databases">
        <title>Alicyclobacillaceae gen. nov., sp. nov., isolated from chalcocite enrichment system.</title>
        <authorList>
            <person name="Jiang Z."/>
        </authorList>
    </citation>
    <scope>NUCLEOTIDE SEQUENCE</scope>
    <source>
        <strain evidence="16">MYW30-H2</strain>
    </source>
</reference>
<evidence type="ECO:0000256" key="6">
    <source>
        <dbReference type="ARBA" id="ARBA00022741"/>
    </source>
</evidence>
<dbReference type="Proteomes" id="UP000830167">
    <property type="component" value="Chromosome"/>
</dbReference>
<dbReference type="PANTHER" id="PTHR43134:SF3">
    <property type="entry name" value="FLAGELLAR BIOSYNTHESIS PROTEIN FLHF"/>
    <property type="match status" value="1"/>
</dbReference>
<keyword evidence="11" id="KW-1006">Bacterial flagellum protein export</keyword>
<evidence type="ECO:0000313" key="16">
    <source>
        <dbReference type="EMBL" id="UOF89373.1"/>
    </source>
</evidence>
<proteinExistence type="inferred from homology"/>
<keyword evidence="7" id="KW-1005">Bacterial flagellum biogenesis</keyword>
<dbReference type="InterPro" id="IPR047040">
    <property type="entry name" value="FlhF__GTPase_dom"/>
</dbReference>
<dbReference type="InterPro" id="IPR020006">
    <property type="entry name" value="FlhF"/>
</dbReference>
<sequence>MLVKRYIVKEVPEALSQIRQDLGADAMILSTKKIQTKGFLGLFSRIKIEVIAAASDSFERATPKQSPQSVRVREDQAASPLKTQGIGTTTLLADKSDDLPNVGIRTYSRETLHENRMKMEEKKQQHTSISLQQTHEQDVMGELKALKKLVSRITETNQSQLPKPLLAIRQILLQQEILAERVNEMIANVLEEADQTWDLKTYRWKTEQILLDEMSVWTKDATIEASTRVAAFAGATGVGKTTTIAKIAAEQVLKYRKKIALITTDTYRIAAVEQLRTYANILNIPIEVAYTPDDYKKALQTFQTCDLILVDTAGRNYHEQKFIKEIQDFFAVERPQELYLVLSSTSKMADVQKMIQNFSDLEIDKYLFTKLDETTSYGAIYNVLRSQKKPFTYVTDGQNVPDDLSVLTHAKLANLLIGENSYV</sequence>
<dbReference type="InterPro" id="IPR027417">
    <property type="entry name" value="P-loop_NTPase"/>
</dbReference>
<evidence type="ECO:0000256" key="2">
    <source>
        <dbReference type="ARBA" id="ARBA00008531"/>
    </source>
</evidence>
<evidence type="ECO:0000256" key="14">
    <source>
        <dbReference type="SAM" id="MobiDB-lite"/>
    </source>
</evidence>
<evidence type="ECO:0000256" key="1">
    <source>
        <dbReference type="ARBA" id="ARBA00004413"/>
    </source>
</evidence>
<keyword evidence="9" id="KW-0342">GTP-binding</keyword>
<dbReference type="Gene3D" id="3.40.50.300">
    <property type="entry name" value="P-loop containing nucleotide triphosphate hydrolases"/>
    <property type="match status" value="1"/>
</dbReference>
<evidence type="ECO:0000256" key="4">
    <source>
        <dbReference type="ARBA" id="ARBA00022448"/>
    </source>
</evidence>
<evidence type="ECO:0000256" key="8">
    <source>
        <dbReference type="ARBA" id="ARBA00022927"/>
    </source>
</evidence>
<keyword evidence="10" id="KW-0472">Membrane</keyword>
<keyword evidence="17" id="KW-1185">Reference proteome</keyword>
<dbReference type="CDD" id="cd17873">
    <property type="entry name" value="FlhF"/>
    <property type="match status" value="1"/>
</dbReference>
<keyword evidence="16" id="KW-0966">Cell projection</keyword>
<evidence type="ECO:0000256" key="3">
    <source>
        <dbReference type="ARBA" id="ARBA00014919"/>
    </source>
</evidence>
<protein>
    <recommendedName>
        <fullName evidence="3 13">Flagellar biosynthesis protein FlhF</fullName>
    </recommendedName>
</protein>
<evidence type="ECO:0000256" key="7">
    <source>
        <dbReference type="ARBA" id="ARBA00022795"/>
    </source>
</evidence>
<name>A0ABY4CJP0_9BACL</name>
<keyword evidence="16" id="KW-0282">Flagellum</keyword>
<dbReference type="Pfam" id="PF00448">
    <property type="entry name" value="SRP54"/>
    <property type="match status" value="1"/>
</dbReference>
<evidence type="ECO:0000256" key="9">
    <source>
        <dbReference type="ARBA" id="ARBA00023134"/>
    </source>
</evidence>
<keyword evidence="8" id="KW-0653">Protein transport</keyword>
<dbReference type="Gene3D" id="1.20.120.1380">
    <property type="entry name" value="Flagellar FlhF biosynthesis protein, N domain"/>
    <property type="match status" value="1"/>
</dbReference>
<comment type="function">
    <text evidence="12">Necessary for flagellar biosynthesis. May be involved in translocation of the flagellum.</text>
</comment>
<dbReference type="EMBL" id="CP089291">
    <property type="protein sequence ID" value="UOF89373.1"/>
    <property type="molecule type" value="Genomic_DNA"/>
</dbReference>
<evidence type="ECO:0000256" key="5">
    <source>
        <dbReference type="ARBA" id="ARBA00022475"/>
    </source>
</evidence>
<evidence type="ECO:0000256" key="13">
    <source>
        <dbReference type="NCBIfam" id="TIGR03499"/>
    </source>
</evidence>
<keyword evidence="5" id="KW-1003">Cell membrane</keyword>
<dbReference type="RefSeq" id="WP_347436060.1">
    <property type="nucleotide sequence ID" value="NZ_CP089291.1"/>
</dbReference>
<gene>
    <name evidence="16" type="primary">flhF</name>
    <name evidence="16" type="ORF">LSG31_15900</name>
</gene>
<dbReference type="PANTHER" id="PTHR43134">
    <property type="entry name" value="SIGNAL RECOGNITION PARTICLE RECEPTOR SUBUNIT ALPHA"/>
    <property type="match status" value="1"/>
</dbReference>
<evidence type="ECO:0000256" key="10">
    <source>
        <dbReference type="ARBA" id="ARBA00023136"/>
    </source>
</evidence>
<comment type="subcellular location">
    <subcellularLocation>
        <location evidence="1">Cell membrane</location>
        <topology evidence="1">Peripheral membrane protein</topology>
        <orientation evidence="1">Cytoplasmic side</orientation>
    </subcellularLocation>
</comment>
<evidence type="ECO:0000256" key="12">
    <source>
        <dbReference type="ARBA" id="ARBA00025337"/>
    </source>
</evidence>
<evidence type="ECO:0000259" key="15">
    <source>
        <dbReference type="SMART" id="SM00962"/>
    </source>
</evidence>
<accession>A0ABY4CJP0</accession>
<dbReference type="SUPFAM" id="SSF52540">
    <property type="entry name" value="P-loop containing nucleoside triphosphate hydrolases"/>
    <property type="match status" value="1"/>
</dbReference>
<keyword evidence="4" id="KW-0813">Transport</keyword>
<evidence type="ECO:0000313" key="17">
    <source>
        <dbReference type="Proteomes" id="UP000830167"/>
    </source>
</evidence>
<comment type="similarity">
    <text evidence="2">Belongs to the GTP-binding SRP family.</text>
</comment>
<keyword evidence="6" id="KW-0547">Nucleotide-binding</keyword>
<evidence type="ECO:0000256" key="11">
    <source>
        <dbReference type="ARBA" id="ARBA00023225"/>
    </source>
</evidence>
<dbReference type="NCBIfam" id="TIGR03499">
    <property type="entry name" value="FlhF"/>
    <property type="match status" value="1"/>
</dbReference>
<dbReference type="InterPro" id="IPR000897">
    <property type="entry name" value="SRP54_GTPase_dom"/>
</dbReference>
<feature type="domain" description="SRP54-type proteins GTP-binding" evidence="15">
    <location>
        <begin position="227"/>
        <end position="418"/>
    </location>
</feature>
<feature type="region of interest" description="Disordered" evidence="14">
    <location>
        <begin position="57"/>
        <end position="79"/>
    </location>
</feature>
<keyword evidence="16" id="KW-0969">Cilium</keyword>